<dbReference type="InterPro" id="IPR003399">
    <property type="entry name" value="Mce/MlaD"/>
</dbReference>
<dbReference type="Proteomes" id="UP001143347">
    <property type="component" value="Unassembled WGS sequence"/>
</dbReference>
<dbReference type="InterPro" id="IPR052336">
    <property type="entry name" value="MlaD_Phospholipid_Transporter"/>
</dbReference>
<feature type="transmembrane region" description="Helical" evidence="1">
    <location>
        <begin position="16"/>
        <end position="38"/>
    </location>
</feature>
<comment type="caution">
    <text evidence="4">The sequence shown here is derived from an EMBL/GenBank/DDBJ whole genome shotgun (WGS) entry which is preliminary data.</text>
</comment>
<dbReference type="InterPro" id="IPR024516">
    <property type="entry name" value="Mce_C"/>
</dbReference>
<dbReference type="NCBIfam" id="TIGR00996">
    <property type="entry name" value="Mtu_fam_mce"/>
    <property type="match status" value="1"/>
</dbReference>
<dbReference type="AlphaFoldDB" id="A0A9X3D1B8"/>
<feature type="domain" description="Mce/MlaD" evidence="2">
    <location>
        <begin position="41"/>
        <end position="117"/>
    </location>
</feature>
<reference evidence="4" key="1">
    <citation type="submission" date="2022-10" db="EMBL/GenBank/DDBJ databases">
        <title>WGS of marine actinomycetes from Thailand.</title>
        <authorList>
            <person name="Thawai C."/>
        </authorList>
    </citation>
    <scope>NUCLEOTIDE SEQUENCE</scope>
    <source>
        <strain evidence="4">SW21</strain>
    </source>
</reference>
<dbReference type="PANTHER" id="PTHR33371">
    <property type="entry name" value="INTERMEMBRANE PHOSPHOLIPID TRANSPORT SYSTEM BINDING PROTEIN MLAD-RELATED"/>
    <property type="match status" value="1"/>
</dbReference>
<name>A0A9X3D1B8_9ACTN</name>
<evidence type="ECO:0000313" key="5">
    <source>
        <dbReference type="Proteomes" id="UP001143347"/>
    </source>
</evidence>
<dbReference type="RefSeq" id="WP_266060006.1">
    <property type="nucleotide sequence ID" value="NZ_JAPKFM010000002.1"/>
</dbReference>
<sequence length="392" mass="41229">MARRQERSRGVRRTAAVIMVGGLVAIIAAASGQFLGWFGSTQTVTVQAPRAGLVMSPDAKVRLRGVPVGRVDSIDTGGDEAVLTLSIDSDQMAQIPGNVGADIKSNTVFGAKAVNLVVPESGPSGRLQPDQTITADHVVVELNTVYQQLVNVLAELQPEKLNSVVGAVNTALAGHGDEVGAALEQLSNLLAKTNKELPELNELIRQTAATTNVYADAMPDLMRTVDNVTYLGNTLVANSANLDALLINATGMADTINGELAPSKQTLISALTNLDPVSQLLGYQSPGVECFLTTSAVSADLAKPYFGGKNGNLLLYAGLLPGKEPYTYPESLPRVDAAGPPTCAGGLSDPTTKVHSDFYVTDNAPVPYQPRTKPKANREKLFQLLFGEPGRG</sequence>
<protein>
    <submittedName>
        <fullName evidence="4">MCE family protein</fullName>
    </submittedName>
</protein>
<dbReference type="InterPro" id="IPR005693">
    <property type="entry name" value="Mce"/>
</dbReference>
<keyword evidence="5" id="KW-1185">Reference proteome</keyword>
<dbReference type="Pfam" id="PF02470">
    <property type="entry name" value="MlaD"/>
    <property type="match status" value="1"/>
</dbReference>
<keyword evidence="1" id="KW-0472">Membrane</keyword>
<gene>
    <name evidence="4" type="ORF">OSB52_02490</name>
</gene>
<keyword evidence="1" id="KW-1133">Transmembrane helix</keyword>
<feature type="domain" description="Mammalian cell entry C-terminal" evidence="3">
    <location>
        <begin position="126"/>
        <end position="341"/>
    </location>
</feature>
<dbReference type="Pfam" id="PF11887">
    <property type="entry name" value="Mce4_CUP1"/>
    <property type="match status" value="1"/>
</dbReference>
<evidence type="ECO:0000313" key="4">
    <source>
        <dbReference type="EMBL" id="MCX2962957.1"/>
    </source>
</evidence>
<evidence type="ECO:0000256" key="1">
    <source>
        <dbReference type="SAM" id="Phobius"/>
    </source>
</evidence>
<keyword evidence="1" id="KW-0812">Transmembrane</keyword>
<evidence type="ECO:0000259" key="2">
    <source>
        <dbReference type="Pfam" id="PF02470"/>
    </source>
</evidence>
<accession>A0A9X3D1B8</accession>
<organism evidence="4 5">
    <name type="scientific">Gordonia aquimaris</name>
    <dbReference type="NCBI Taxonomy" id="2984863"/>
    <lineage>
        <taxon>Bacteria</taxon>
        <taxon>Bacillati</taxon>
        <taxon>Actinomycetota</taxon>
        <taxon>Actinomycetes</taxon>
        <taxon>Mycobacteriales</taxon>
        <taxon>Gordoniaceae</taxon>
        <taxon>Gordonia</taxon>
    </lineage>
</organism>
<dbReference type="EMBL" id="JAPKFM010000002">
    <property type="protein sequence ID" value="MCX2962957.1"/>
    <property type="molecule type" value="Genomic_DNA"/>
</dbReference>
<dbReference type="GO" id="GO:0005576">
    <property type="term" value="C:extracellular region"/>
    <property type="evidence" value="ECO:0007669"/>
    <property type="project" value="TreeGrafter"/>
</dbReference>
<proteinExistence type="predicted"/>
<dbReference type="PANTHER" id="PTHR33371:SF19">
    <property type="entry name" value="MCE-FAMILY PROTEIN MCE4A"/>
    <property type="match status" value="1"/>
</dbReference>
<dbReference type="GO" id="GO:0051701">
    <property type="term" value="P:biological process involved in interaction with host"/>
    <property type="evidence" value="ECO:0007669"/>
    <property type="project" value="TreeGrafter"/>
</dbReference>
<evidence type="ECO:0000259" key="3">
    <source>
        <dbReference type="Pfam" id="PF11887"/>
    </source>
</evidence>